<dbReference type="GeneID" id="86940698"/>
<evidence type="ECO:0000313" key="3">
    <source>
        <dbReference type="EMBL" id="EHO17335.1"/>
    </source>
</evidence>
<feature type="signal peptide" evidence="2">
    <location>
        <begin position="1"/>
        <end position="23"/>
    </location>
</feature>
<sequence length="193" mass="20870">MRRDRRKASVTALGLVLAIGALTACGGKQAESQAESQTTASAEITQAAESTAAATDGTAQAANPWIDVRDLKEALKETGVELKAPEKIGDFHLSHVQAIQDGGIVQVFYGSLADQTETQALLRKAKSMEDISGDYTVYPEDRRVSDSEGEVRLRGQDGRMYLATWQRGDYAYSLSLAQGMEEAKVMEVIAEIQ</sequence>
<feature type="chain" id="PRO_5041420286" description="DUF4367 domain-containing protein" evidence="2">
    <location>
        <begin position="24"/>
        <end position="193"/>
    </location>
</feature>
<name>A0AA36Y5Q5_9FIRM</name>
<dbReference type="AlphaFoldDB" id="A0AA36Y5Q5"/>
<evidence type="ECO:0000256" key="2">
    <source>
        <dbReference type="SAM" id="SignalP"/>
    </source>
</evidence>
<feature type="compositionally biased region" description="Polar residues" evidence="1">
    <location>
        <begin position="34"/>
        <end position="49"/>
    </location>
</feature>
<protein>
    <recommendedName>
        <fullName evidence="5">DUF4367 domain-containing protein</fullName>
    </recommendedName>
</protein>
<evidence type="ECO:0000313" key="4">
    <source>
        <dbReference type="Proteomes" id="UP000018466"/>
    </source>
</evidence>
<evidence type="ECO:0000256" key="1">
    <source>
        <dbReference type="SAM" id="MobiDB-lite"/>
    </source>
</evidence>
<dbReference type="PROSITE" id="PS51257">
    <property type="entry name" value="PROKAR_LIPOPROTEIN"/>
    <property type="match status" value="1"/>
</dbReference>
<accession>A0AA36Y5Q5</accession>
<keyword evidence="2" id="KW-0732">Signal</keyword>
<dbReference type="Proteomes" id="UP000018466">
    <property type="component" value="Unassembled WGS sequence"/>
</dbReference>
<dbReference type="RefSeq" id="WP_009532767.1">
    <property type="nucleotide sequence ID" value="NZ_JH590862.1"/>
</dbReference>
<gene>
    <name evidence="3" type="ORF">HMPREF9623_00934</name>
</gene>
<proteinExistence type="predicted"/>
<reference evidence="3 4" key="1">
    <citation type="submission" date="2011-10" db="EMBL/GenBank/DDBJ databases">
        <title>The Genome Sequence of Lachnospiraceae bacterium ACC2.</title>
        <authorList>
            <consortium name="The Broad Institute Genome Sequencing Platform"/>
            <person name="Earl A."/>
            <person name="Ward D."/>
            <person name="Feldgarden M."/>
            <person name="Gevers D."/>
            <person name="Sizova M."/>
            <person name="Hazen A."/>
            <person name="Epstein S."/>
            <person name="Young S.K."/>
            <person name="Zeng Q."/>
            <person name="Gargeya S."/>
            <person name="Fitzgerald M."/>
            <person name="Haas B."/>
            <person name="Abouelleil A."/>
            <person name="Alvarado L."/>
            <person name="Arachchi H.M."/>
            <person name="Berlin A."/>
            <person name="Brown A."/>
            <person name="Chapman S.B."/>
            <person name="Chen Z."/>
            <person name="Dunbar C."/>
            <person name="Freedman E."/>
            <person name="Gearin G."/>
            <person name="Goldberg J."/>
            <person name="Griggs A."/>
            <person name="Gujja S."/>
            <person name="Heiman D."/>
            <person name="Howarth C."/>
            <person name="Larson L."/>
            <person name="Lui A."/>
            <person name="MacDonald P.J.P."/>
            <person name="Montmayeur A."/>
            <person name="Murphy C."/>
            <person name="Neiman D."/>
            <person name="Pearson M."/>
            <person name="Priest M."/>
            <person name="Roberts A."/>
            <person name="Saif S."/>
            <person name="Shea T."/>
            <person name="Shenoy N."/>
            <person name="Sisk P."/>
            <person name="Stolte C."/>
            <person name="Sykes S."/>
            <person name="Wortman J."/>
            <person name="Nusbaum C."/>
            <person name="Birren B."/>
        </authorList>
    </citation>
    <scope>NUCLEOTIDE SEQUENCE [LARGE SCALE GENOMIC DNA]</scope>
    <source>
        <strain evidence="3 4">ACC2</strain>
    </source>
</reference>
<comment type="caution">
    <text evidence="3">The sequence shown here is derived from an EMBL/GenBank/DDBJ whole genome shotgun (WGS) entry which is preliminary data.</text>
</comment>
<feature type="region of interest" description="Disordered" evidence="1">
    <location>
        <begin position="34"/>
        <end position="59"/>
    </location>
</feature>
<dbReference type="EMBL" id="AGEL01000006">
    <property type="protein sequence ID" value="EHO17335.1"/>
    <property type="molecule type" value="Genomic_DNA"/>
</dbReference>
<organism evidence="3 4">
    <name type="scientific">Stomatobaculum longum</name>
    <dbReference type="NCBI Taxonomy" id="796942"/>
    <lineage>
        <taxon>Bacteria</taxon>
        <taxon>Bacillati</taxon>
        <taxon>Bacillota</taxon>
        <taxon>Clostridia</taxon>
        <taxon>Lachnospirales</taxon>
        <taxon>Lachnospiraceae</taxon>
        <taxon>Stomatobaculum</taxon>
    </lineage>
</organism>
<keyword evidence="4" id="KW-1185">Reference proteome</keyword>
<evidence type="ECO:0008006" key="5">
    <source>
        <dbReference type="Google" id="ProtNLM"/>
    </source>
</evidence>